<dbReference type="RefSeq" id="WP_169743602.1">
    <property type="nucleotide sequence ID" value="NZ_PPRJ01000187.1"/>
</dbReference>
<sequence>MSRSTRLLSIYTRLIRNQSINKTQLSEEFDVSERTVKRDIREIRNYFYESEEFLDKQDIKFDYITQEYRIPKKSNMGNKKHEFESLLLLLIVSNVPVWLNTIHFLKSIVLEFFIQDKAYLFSLINQIKSEKYEITHSQLLELQNAINQANKVQLTTIKYNVLSVLPTQIKLQNETLMLFYLYEKAEHTIPINQIKDIKIVDAYTQTTPHSNKVTLKMGKDMFQHLKQYYDVNSVEQDADNYIINFSMSENEALNLCMTYSSEIKLIGPKSLVDKLKEKLLTMLNTYLID</sequence>
<dbReference type="InterPro" id="IPR036388">
    <property type="entry name" value="WH-like_DNA-bd_sf"/>
</dbReference>
<dbReference type="AlphaFoldDB" id="A0A380GWT9"/>
<dbReference type="InterPro" id="IPR013196">
    <property type="entry name" value="HTH_11"/>
</dbReference>
<dbReference type="SUPFAM" id="SSF46785">
    <property type="entry name" value="Winged helix' DNA-binding domain"/>
    <property type="match status" value="1"/>
</dbReference>
<evidence type="ECO:0000313" key="2">
    <source>
        <dbReference type="EMBL" id="SUM58264.1"/>
    </source>
</evidence>
<dbReference type="Proteomes" id="UP000254100">
    <property type="component" value="Unassembled WGS sequence"/>
</dbReference>
<accession>A0A380GWT9</accession>
<feature type="domain" description="Helix-turn-helix type 11" evidence="1">
    <location>
        <begin position="6"/>
        <end position="47"/>
    </location>
</feature>
<evidence type="ECO:0000259" key="1">
    <source>
        <dbReference type="Pfam" id="PF08279"/>
    </source>
</evidence>
<dbReference type="Pfam" id="PF08279">
    <property type="entry name" value="HTH_11"/>
    <property type="match status" value="1"/>
</dbReference>
<evidence type="ECO:0000313" key="3">
    <source>
        <dbReference type="Proteomes" id="UP000254100"/>
    </source>
</evidence>
<proteinExistence type="predicted"/>
<dbReference type="InterPro" id="IPR036390">
    <property type="entry name" value="WH_DNA-bd_sf"/>
</dbReference>
<organism evidence="2 3">
    <name type="scientific">Staphylococcus microti</name>
    <dbReference type="NCBI Taxonomy" id="569857"/>
    <lineage>
        <taxon>Bacteria</taxon>
        <taxon>Bacillati</taxon>
        <taxon>Bacillota</taxon>
        <taxon>Bacilli</taxon>
        <taxon>Bacillales</taxon>
        <taxon>Staphylococcaceae</taxon>
        <taxon>Staphylococcus</taxon>
    </lineage>
</organism>
<protein>
    <submittedName>
        <fullName evidence="2">Putative DNA binding protein</fullName>
    </submittedName>
</protein>
<dbReference type="Gene3D" id="1.10.10.10">
    <property type="entry name" value="Winged helix-like DNA-binding domain superfamily/Winged helix DNA-binding domain"/>
    <property type="match status" value="1"/>
</dbReference>
<name>A0A380GWT9_9STAP</name>
<gene>
    <name evidence="2" type="ORF">NCTC13832_02012</name>
</gene>
<dbReference type="EMBL" id="UHDT01000001">
    <property type="protein sequence ID" value="SUM58264.1"/>
    <property type="molecule type" value="Genomic_DNA"/>
</dbReference>
<reference evidence="2 3" key="1">
    <citation type="submission" date="2018-06" db="EMBL/GenBank/DDBJ databases">
        <authorList>
            <consortium name="Pathogen Informatics"/>
            <person name="Doyle S."/>
        </authorList>
    </citation>
    <scope>NUCLEOTIDE SEQUENCE [LARGE SCALE GENOMIC DNA]</scope>
    <source>
        <strain evidence="2 3">NCTC13832</strain>
    </source>
</reference>